<feature type="chain" id="PRO_5020945514" description="Lipoprotein" evidence="1">
    <location>
        <begin position="30"/>
        <end position="73"/>
    </location>
</feature>
<protein>
    <recommendedName>
        <fullName evidence="4">Lipoprotein</fullName>
    </recommendedName>
</protein>
<comment type="caution">
    <text evidence="2">The sequence shown here is derived from an EMBL/GenBank/DDBJ whole genome shotgun (WGS) entry which is preliminary data.</text>
</comment>
<evidence type="ECO:0000313" key="3">
    <source>
        <dbReference type="Proteomes" id="UP000292120"/>
    </source>
</evidence>
<evidence type="ECO:0008006" key="4">
    <source>
        <dbReference type="Google" id="ProtNLM"/>
    </source>
</evidence>
<feature type="signal peptide" evidence="1">
    <location>
        <begin position="1"/>
        <end position="29"/>
    </location>
</feature>
<organism evidence="2 3">
    <name type="scientific">Aquabacterium lacunae</name>
    <dbReference type="NCBI Taxonomy" id="2528630"/>
    <lineage>
        <taxon>Bacteria</taxon>
        <taxon>Pseudomonadati</taxon>
        <taxon>Pseudomonadota</taxon>
        <taxon>Betaproteobacteria</taxon>
        <taxon>Burkholderiales</taxon>
        <taxon>Aquabacterium</taxon>
    </lineage>
</organism>
<dbReference type="AlphaFoldDB" id="A0A4Q9H3V4"/>
<accession>A0A4Q9H3V4</accession>
<reference evidence="2 3" key="1">
    <citation type="submission" date="2019-02" db="EMBL/GenBank/DDBJ databases">
        <title>Aquabacterium sp. strain KMB7.</title>
        <authorList>
            <person name="Chen W.-M."/>
        </authorList>
    </citation>
    <scope>NUCLEOTIDE SEQUENCE [LARGE SCALE GENOMIC DNA]</scope>
    <source>
        <strain evidence="2 3">KMB7</strain>
    </source>
</reference>
<evidence type="ECO:0000256" key="1">
    <source>
        <dbReference type="SAM" id="SignalP"/>
    </source>
</evidence>
<gene>
    <name evidence="2" type="ORF">EYS42_07800</name>
</gene>
<evidence type="ECO:0000313" key="2">
    <source>
        <dbReference type="EMBL" id="TBO31146.1"/>
    </source>
</evidence>
<dbReference type="RefSeq" id="WP_130967529.1">
    <property type="nucleotide sequence ID" value="NZ_SIXI01000003.1"/>
</dbReference>
<name>A0A4Q9H3V4_9BURK</name>
<dbReference type="Proteomes" id="UP000292120">
    <property type="component" value="Unassembled WGS sequence"/>
</dbReference>
<proteinExistence type="predicted"/>
<dbReference type="EMBL" id="SIXI01000003">
    <property type="protein sequence ID" value="TBO31146.1"/>
    <property type="molecule type" value="Genomic_DNA"/>
</dbReference>
<keyword evidence="1" id="KW-0732">Signal</keyword>
<keyword evidence="3" id="KW-1185">Reference proteome</keyword>
<sequence length="73" mass="7013">MGRLLAAVCLLCTAGLTLPGCTVLNVASAAVSVASTAVSVTAKTVGVAADVTAAGVRAVTSDDDDPTDEAPLP</sequence>